<evidence type="ECO:0000313" key="7">
    <source>
        <dbReference type="Proteomes" id="UP000023430"/>
    </source>
</evidence>
<keyword evidence="1 4" id="KW-0349">Heme</keyword>
<dbReference type="GO" id="GO:0009055">
    <property type="term" value="F:electron transfer activity"/>
    <property type="evidence" value="ECO:0007669"/>
    <property type="project" value="InterPro"/>
</dbReference>
<dbReference type="GO" id="GO:0046872">
    <property type="term" value="F:metal ion binding"/>
    <property type="evidence" value="ECO:0007669"/>
    <property type="project" value="UniProtKB-KW"/>
</dbReference>
<dbReference type="GO" id="GO:0020037">
    <property type="term" value="F:heme binding"/>
    <property type="evidence" value="ECO:0007669"/>
    <property type="project" value="InterPro"/>
</dbReference>
<dbReference type="PATRIC" id="fig|1449351.3.peg.2086"/>
<dbReference type="RefSeq" id="WP_043770068.1">
    <property type="nucleotide sequence ID" value="NZ_JAME01000013.1"/>
</dbReference>
<accession>X7FAF9</accession>
<dbReference type="OrthoDB" id="9811281at2"/>
<dbReference type="InterPro" id="IPR036909">
    <property type="entry name" value="Cyt_c-like_dom_sf"/>
</dbReference>
<sequence>MTRLLCALALAGTLAACREESSLANQPKLEPWERTAIWADDAAARPWPAGVVPRHAPHDLGPGARPEVTPALLARGQERYGIFCAPCHGPTGAGDGRVVARGFPEPPSFLGARLRRTGAEHFVRVIGDGYGVMFPYDDRVPRPDRWAIAAYIRALQAASPRLDPAHAARAAVPVEDPDG</sequence>
<dbReference type="AlphaFoldDB" id="X7FAF9"/>
<evidence type="ECO:0000256" key="1">
    <source>
        <dbReference type="ARBA" id="ARBA00022617"/>
    </source>
</evidence>
<keyword evidence="3 4" id="KW-0408">Iron</keyword>
<dbReference type="PANTHER" id="PTHR40394:SF2">
    <property type="entry name" value="QUINOL:CYTOCHROME C OXIDOREDUCTASE MEMBRANE PROTEIN"/>
    <property type="match status" value="1"/>
</dbReference>
<reference evidence="6 7" key="1">
    <citation type="submission" date="2014-01" db="EMBL/GenBank/DDBJ databases">
        <title>Roseivivax isoporae LMG 25204 Genome Sequencing.</title>
        <authorList>
            <person name="Lai Q."/>
            <person name="Li G."/>
            <person name="Shao Z."/>
        </authorList>
    </citation>
    <scope>NUCLEOTIDE SEQUENCE [LARGE SCALE GENOMIC DNA]</scope>
    <source>
        <strain evidence="6 7">LMG 25204</strain>
    </source>
</reference>
<dbReference type="PROSITE" id="PS51257">
    <property type="entry name" value="PROKAR_LIPOPROTEIN"/>
    <property type="match status" value="1"/>
</dbReference>
<dbReference type="Gene3D" id="1.10.760.10">
    <property type="entry name" value="Cytochrome c-like domain"/>
    <property type="match status" value="1"/>
</dbReference>
<dbReference type="InterPro" id="IPR009056">
    <property type="entry name" value="Cyt_c-like_dom"/>
</dbReference>
<organism evidence="6 7">
    <name type="scientific">Roseivivax isoporae LMG 25204</name>
    <dbReference type="NCBI Taxonomy" id="1449351"/>
    <lineage>
        <taxon>Bacteria</taxon>
        <taxon>Pseudomonadati</taxon>
        <taxon>Pseudomonadota</taxon>
        <taxon>Alphaproteobacteria</taxon>
        <taxon>Rhodobacterales</taxon>
        <taxon>Roseobacteraceae</taxon>
        <taxon>Roseivivax</taxon>
    </lineage>
</organism>
<dbReference type="PANTHER" id="PTHR40394">
    <property type="entry name" value="LIPOPROTEIN-RELATED"/>
    <property type="match status" value="1"/>
</dbReference>
<dbReference type="PROSITE" id="PS51007">
    <property type="entry name" value="CYTC"/>
    <property type="match status" value="1"/>
</dbReference>
<evidence type="ECO:0000256" key="4">
    <source>
        <dbReference type="PROSITE-ProRule" id="PRU00433"/>
    </source>
</evidence>
<evidence type="ECO:0000256" key="3">
    <source>
        <dbReference type="ARBA" id="ARBA00023004"/>
    </source>
</evidence>
<protein>
    <recommendedName>
        <fullName evidence="5">Cytochrome c domain-containing protein</fullName>
    </recommendedName>
</protein>
<feature type="domain" description="Cytochrome c" evidence="5">
    <location>
        <begin position="71"/>
        <end position="156"/>
    </location>
</feature>
<dbReference type="EMBL" id="JAME01000013">
    <property type="protein sequence ID" value="ETX29039.1"/>
    <property type="molecule type" value="Genomic_DNA"/>
</dbReference>
<gene>
    <name evidence="6" type="ORF">RISW2_03600</name>
</gene>
<proteinExistence type="predicted"/>
<dbReference type="SUPFAM" id="SSF46626">
    <property type="entry name" value="Cytochrome c"/>
    <property type="match status" value="1"/>
</dbReference>
<dbReference type="Pfam" id="PF13442">
    <property type="entry name" value="Cytochrome_CBB3"/>
    <property type="match status" value="1"/>
</dbReference>
<evidence type="ECO:0000313" key="6">
    <source>
        <dbReference type="EMBL" id="ETX29039.1"/>
    </source>
</evidence>
<dbReference type="STRING" id="1449351.RISW2_03600"/>
<evidence type="ECO:0000256" key="2">
    <source>
        <dbReference type="ARBA" id="ARBA00022723"/>
    </source>
</evidence>
<dbReference type="eggNOG" id="COG2010">
    <property type="taxonomic scope" value="Bacteria"/>
</dbReference>
<keyword evidence="2 4" id="KW-0479">Metal-binding</keyword>
<comment type="caution">
    <text evidence="6">The sequence shown here is derived from an EMBL/GenBank/DDBJ whole genome shotgun (WGS) entry which is preliminary data.</text>
</comment>
<dbReference type="Proteomes" id="UP000023430">
    <property type="component" value="Unassembled WGS sequence"/>
</dbReference>
<keyword evidence="7" id="KW-1185">Reference proteome</keyword>
<name>X7FAF9_9RHOB</name>
<evidence type="ECO:0000259" key="5">
    <source>
        <dbReference type="PROSITE" id="PS51007"/>
    </source>
</evidence>